<evidence type="ECO:0000313" key="3">
    <source>
        <dbReference type="EMBL" id="MPR35139.1"/>
    </source>
</evidence>
<evidence type="ECO:0000313" key="4">
    <source>
        <dbReference type="Proteomes" id="UP000479293"/>
    </source>
</evidence>
<dbReference type="RefSeq" id="WP_152761934.1">
    <property type="nucleotide sequence ID" value="NZ_WHLY01000002.1"/>
</dbReference>
<name>A0A7C9BSR0_9BACT</name>
<dbReference type="PANTHER" id="PTHR36565">
    <property type="entry name" value="UPF0332 PROTEIN TM_1000"/>
    <property type="match status" value="1"/>
</dbReference>
<reference evidence="3 4" key="1">
    <citation type="submission" date="2019-10" db="EMBL/GenBank/DDBJ databases">
        <title>Draft Genome Sequence of Cytophagaceae sp. SJW1-29.</title>
        <authorList>
            <person name="Choi A."/>
        </authorList>
    </citation>
    <scope>NUCLEOTIDE SEQUENCE [LARGE SCALE GENOMIC DNA]</scope>
    <source>
        <strain evidence="3 4">SJW1-29</strain>
    </source>
</reference>
<proteinExistence type="inferred from homology"/>
<dbReference type="InterPro" id="IPR007842">
    <property type="entry name" value="HEPN_dom"/>
</dbReference>
<dbReference type="Pfam" id="PF05168">
    <property type="entry name" value="HEPN"/>
    <property type="match status" value="1"/>
</dbReference>
<dbReference type="PANTHER" id="PTHR36565:SF1">
    <property type="entry name" value="UPF0332 PROTEIN TM_1000"/>
    <property type="match status" value="1"/>
</dbReference>
<dbReference type="InterPro" id="IPR052226">
    <property type="entry name" value="UPF0332_toxin"/>
</dbReference>
<comment type="similarity">
    <text evidence="1">Belongs to the UPF0332 family.</text>
</comment>
<feature type="domain" description="HEPN" evidence="2">
    <location>
        <begin position="12"/>
        <end position="125"/>
    </location>
</feature>
<gene>
    <name evidence="3" type="ORF">GBK04_17745</name>
</gene>
<accession>A0A7C9BSR0</accession>
<dbReference type="Gene3D" id="1.20.120.330">
    <property type="entry name" value="Nucleotidyltransferases domain 2"/>
    <property type="match status" value="1"/>
</dbReference>
<dbReference type="AlphaFoldDB" id="A0A7C9BSR0"/>
<evidence type="ECO:0000259" key="2">
    <source>
        <dbReference type="Pfam" id="PF05168"/>
    </source>
</evidence>
<organism evidence="3 4">
    <name type="scientific">Salmonirosea aquatica</name>
    <dbReference type="NCBI Taxonomy" id="2654236"/>
    <lineage>
        <taxon>Bacteria</taxon>
        <taxon>Pseudomonadati</taxon>
        <taxon>Bacteroidota</taxon>
        <taxon>Cytophagia</taxon>
        <taxon>Cytophagales</taxon>
        <taxon>Spirosomataceae</taxon>
        <taxon>Salmonirosea</taxon>
    </lineage>
</organism>
<keyword evidence="4" id="KW-1185">Reference proteome</keyword>
<comment type="caution">
    <text evidence="3">The sequence shown here is derived from an EMBL/GenBank/DDBJ whole genome shotgun (WGS) entry which is preliminary data.</text>
</comment>
<dbReference type="Proteomes" id="UP000479293">
    <property type="component" value="Unassembled WGS sequence"/>
</dbReference>
<dbReference type="EMBL" id="WHLY01000002">
    <property type="protein sequence ID" value="MPR35139.1"/>
    <property type="molecule type" value="Genomic_DNA"/>
</dbReference>
<protein>
    <submittedName>
        <fullName evidence="3">HEPN domain-containing protein</fullName>
    </submittedName>
</protein>
<evidence type="ECO:0000256" key="1">
    <source>
        <dbReference type="ARBA" id="ARBA00038248"/>
    </source>
</evidence>
<sequence length="131" mass="15008">MKEDEKQAYVLYRLESAHKALAAAKACADIGLWNSAMNRLYYAVYYAVSALLFINDIQAKTHSATKSQFAQYFVKTGIFDQKYSRLLAILYDGRQKGDYEDFFEADKETIQIYSVSAKEMIEAIESKIKSE</sequence>